<dbReference type="Pfam" id="PF21267">
    <property type="entry name" value="UBAP-1_UBA2"/>
    <property type="match status" value="1"/>
</dbReference>
<dbReference type="GO" id="GO:0043130">
    <property type="term" value="F:ubiquitin binding"/>
    <property type="evidence" value="ECO:0007669"/>
    <property type="project" value="InterPro"/>
</dbReference>
<reference evidence="3 4" key="2">
    <citation type="submission" date="2016-08" db="EMBL/GenBank/DDBJ databases">
        <title>Pervasive Adenine N6-methylation of Active Genes in Fungi.</title>
        <authorList>
            <consortium name="DOE Joint Genome Institute"/>
            <person name="Mondo S.J."/>
            <person name="Dannebaum R.O."/>
            <person name="Kuo R.C."/>
            <person name="Labutti K."/>
            <person name="Haridas S."/>
            <person name="Kuo A."/>
            <person name="Salamov A."/>
            <person name="Ahrendt S.R."/>
            <person name="Lipzen A."/>
            <person name="Sullivan W."/>
            <person name="Andreopoulos W.B."/>
            <person name="Clum A."/>
            <person name="Lindquist E."/>
            <person name="Daum C."/>
            <person name="Ramamoorthy G.K."/>
            <person name="Gryganskyi A."/>
            <person name="Culley D."/>
            <person name="Magnuson J.K."/>
            <person name="James T.Y."/>
            <person name="O'Malley M.A."/>
            <person name="Stajich J.E."/>
            <person name="Spatafora J.W."/>
            <person name="Visel A."/>
            <person name="Grigoriev I.V."/>
        </authorList>
    </citation>
    <scope>NUCLEOTIDE SEQUENCE [LARGE SCALE GENOMIC DNA]</scope>
    <source>
        <strain evidence="4">finn</strain>
    </source>
</reference>
<evidence type="ECO:0000313" key="4">
    <source>
        <dbReference type="Proteomes" id="UP000193719"/>
    </source>
</evidence>
<gene>
    <name evidence="3" type="ORF">BCR36DRAFT_403417</name>
</gene>
<feature type="domain" description="UBA" evidence="2">
    <location>
        <begin position="305"/>
        <end position="346"/>
    </location>
</feature>
<feature type="compositionally biased region" description="Polar residues" evidence="1">
    <location>
        <begin position="277"/>
        <end position="286"/>
    </location>
</feature>
<evidence type="ECO:0000313" key="3">
    <source>
        <dbReference type="EMBL" id="ORX53710.1"/>
    </source>
</evidence>
<dbReference type="PANTHER" id="PTHR15960">
    <property type="entry name" value="LD44032P"/>
    <property type="match status" value="1"/>
</dbReference>
<reference evidence="3 4" key="1">
    <citation type="submission" date="2016-08" db="EMBL/GenBank/DDBJ databases">
        <title>Genomes of anaerobic fungi encode conserved fungal cellulosomes for biomass hydrolysis.</title>
        <authorList>
            <consortium name="DOE Joint Genome Institute"/>
            <person name="Haitjema C.H."/>
            <person name="Gilmore S.P."/>
            <person name="Henske J.K."/>
            <person name="Solomon K.V."/>
            <person name="De Groot R."/>
            <person name="Kuo A."/>
            <person name="Mondo S.J."/>
            <person name="Salamov A.A."/>
            <person name="Labutti K."/>
            <person name="Zhao Z."/>
            <person name="Chiniquy J."/>
            <person name="Barry K."/>
            <person name="Brewer H.M."/>
            <person name="Purvine S.O."/>
            <person name="Wright A.T."/>
            <person name="Boxma B."/>
            <person name="Van Alen T."/>
            <person name="Hackstein J.H."/>
            <person name="Baker S.E."/>
            <person name="Grigoriev I.V."/>
            <person name="O'Malley M.A."/>
        </authorList>
    </citation>
    <scope>NUCLEOTIDE SEQUENCE [LARGE SCALE GENOMIC DNA]</scope>
    <source>
        <strain evidence="4">finn</strain>
    </source>
</reference>
<evidence type="ECO:0000259" key="2">
    <source>
        <dbReference type="PROSITE" id="PS50030"/>
    </source>
</evidence>
<dbReference type="Gene3D" id="1.20.120.1920">
    <property type="entry name" value="UBAP1 SOUBA domain"/>
    <property type="match status" value="1"/>
</dbReference>
<dbReference type="GO" id="GO:0043162">
    <property type="term" value="P:ubiquitin-dependent protein catabolic process via the multivesicular body sorting pathway"/>
    <property type="evidence" value="ECO:0007669"/>
    <property type="project" value="InterPro"/>
</dbReference>
<dbReference type="SUPFAM" id="SSF46934">
    <property type="entry name" value="UBA-like"/>
    <property type="match status" value="2"/>
</dbReference>
<dbReference type="InterPro" id="IPR042575">
    <property type="entry name" value="UBAP1_C"/>
</dbReference>
<accession>A0A1Y1VEG1</accession>
<dbReference type="EMBL" id="MCFH01000012">
    <property type="protein sequence ID" value="ORX53710.1"/>
    <property type="molecule type" value="Genomic_DNA"/>
</dbReference>
<dbReference type="PANTHER" id="PTHR15960:SF5">
    <property type="entry name" value="LD44032P"/>
    <property type="match status" value="1"/>
</dbReference>
<feature type="domain" description="UBA" evidence="2">
    <location>
        <begin position="371"/>
        <end position="414"/>
    </location>
</feature>
<feature type="compositionally biased region" description="Polar residues" evidence="1">
    <location>
        <begin position="181"/>
        <end position="211"/>
    </location>
</feature>
<dbReference type="InterPro" id="IPR038870">
    <property type="entry name" value="UBAP1"/>
</dbReference>
<dbReference type="InterPro" id="IPR049467">
    <property type="entry name" value="UBAP-1-like_UBA2"/>
</dbReference>
<feature type="region of interest" description="Disordered" evidence="1">
    <location>
        <begin position="87"/>
        <end position="146"/>
    </location>
</feature>
<dbReference type="OrthoDB" id="524326at2759"/>
<organism evidence="3 4">
    <name type="scientific">Piromyces finnis</name>
    <dbReference type="NCBI Taxonomy" id="1754191"/>
    <lineage>
        <taxon>Eukaryota</taxon>
        <taxon>Fungi</taxon>
        <taxon>Fungi incertae sedis</taxon>
        <taxon>Chytridiomycota</taxon>
        <taxon>Chytridiomycota incertae sedis</taxon>
        <taxon>Neocallimastigomycetes</taxon>
        <taxon>Neocallimastigales</taxon>
        <taxon>Neocallimastigaceae</taxon>
        <taxon>Piromyces</taxon>
    </lineage>
</organism>
<evidence type="ECO:0000256" key="1">
    <source>
        <dbReference type="SAM" id="MobiDB-lite"/>
    </source>
</evidence>
<dbReference type="PROSITE" id="PS50030">
    <property type="entry name" value="UBA"/>
    <property type="match status" value="2"/>
</dbReference>
<dbReference type="SMART" id="SM00165">
    <property type="entry name" value="UBA"/>
    <property type="match status" value="1"/>
</dbReference>
<dbReference type="AlphaFoldDB" id="A0A1Y1VEG1"/>
<dbReference type="GO" id="GO:0000813">
    <property type="term" value="C:ESCRT I complex"/>
    <property type="evidence" value="ECO:0007669"/>
    <property type="project" value="InterPro"/>
</dbReference>
<name>A0A1Y1VEG1_9FUNG</name>
<dbReference type="InterPro" id="IPR015940">
    <property type="entry name" value="UBA"/>
</dbReference>
<feature type="compositionally biased region" description="Low complexity" evidence="1">
    <location>
        <begin position="240"/>
        <end position="255"/>
    </location>
</feature>
<feature type="compositionally biased region" description="Polar residues" evidence="1">
    <location>
        <begin position="296"/>
        <end position="308"/>
    </location>
</feature>
<feature type="compositionally biased region" description="Low complexity" evidence="1">
    <location>
        <begin position="167"/>
        <end position="180"/>
    </location>
</feature>
<proteinExistence type="predicted"/>
<sequence>MSFSNTQVHYVLLKGVNVELSPNYQAPEVVSLPYEYVATYDTILSDNECNFEYEIKYLDDYKKHKEEEEKKRIQELKAKAPGLTDKVLEPVRLNSQDSVSNLKKESSNDDNDENITSTTNDKGKEKANIVSEFEDVPPLDPWDKSKSNKDELLQLQMEMSDLSCSQTNNYPNNTTNNITNSPHLNNSNIPANTNTSSPSLSAQSTMSYSTTYQPPVQPIHPPPSSYPPMNQGYQPPVPPQMYSYSMYGSSQYNNPNPNPNEPPVNYGQSMPRPRSSYYGNTPYSNATPPPIPSRPNPQDINIPTSSQSDPLVNSVVDMGFKRELVLNGMKYYGNDKQKIIDYVMLHSYLEGRGFQPKYIEIAIYLYSFNREKCEKFLTAFMELLEMGFEQEAIKEALIFSENDREAAIDHLTKST</sequence>
<comment type="caution">
    <text evidence="3">The sequence shown here is derived from an EMBL/GenBank/DDBJ whole genome shotgun (WGS) entry which is preliminary data.</text>
</comment>
<protein>
    <recommendedName>
        <fullName evidence="2">UBA domain-containing protein</fullName>
    </recommendedName>
</protein>
<keyword evidence="4" id="KW-1185">Reference proteome</keyword>
<feature type="region of interest" description="Disordered" evidence="1">
    <location>
        <begin position="163"/>
        <end position="308"/>
    </location>
</feature>
<feature type="compositionally biased region" description="Pro residues" evidence="1">
    <location>
        <begin position="215"/>
        <end position="226"/>
    </location>
</feature>
<dbReference type="STRING" id="1754191.A0A1Y1VEG1"/>
<dbReference type="InterPro" id="IPR009060">
    <property type="entry name" value="UBA-like_sf"/>
</dbReference>
<dbReference type="Proteomes" id="UP000193719">
    <property type="component" value="Unassembled WGS sequence"/>
</dbReference>
<dbReference type="CDD" id="cd14316">
    <property type="entry name" value="UBA2_UBAP1_like"/>
    <property type="match status" value="1"/>
</dbReference>